<dbReference type="RefSeq" id="WP_345929756.1">
    <property type="nucleotide sequence ID" value="NZ_JBDIVF010000011.1"/>
</dbReference>
<gene>
    <name evidence="2" type="ORF">ABVT11_15220</name>
</gene>
<protein>
    <submittedName>
        <fullName evidence="2">Uncharacterized protein</fullName>
    </submittedName>
</protein>
<sequence length="349" mass="39361">MASNQKLTEEQTDTDSSSLRSAAACLQRYLIAHRKNNQLYDVLQHLADETLDRLEEGKDPRFNYRSLQLAVSGEAEQDPSAWFSRHWKTLRAFKSKYGPGLNQFAANHGFSHYPDIIKHESDGGAGNQALIALIACPVEIAKGVPARTLGIHHQDIAYIPAETIAIAGWAKLLFDREYTAEGWRKWFLIWPTLLWIFALGLITAGSLLLLVLSPRPLTTIDLALIIFAGLAVWCCKREIEHVTRWADDQIVMTPESMLGFRERSVCLELYRPNTDAPKRARMAKYVAQCPTCGGQILLDYGEPDFPRRIVGRCESSPREHVFSFDKATLSGYRLRCPPQLSGDFTPDRD</sequence>
<keyword evidence="3" id="KW-1185">Reference proteome</keyword>
<feature type="transmembrane region" description="Helical" evidence="1">
    <location>
        <begin position="217"/>
        <end position="235"/>
    </location>
</feature>
<organism evidence="2 3">
    <name type="scientific">Uliginosibacterium paludis</name>
    <dbReference type="NCBI Taxonomy" id="1615952"/>
    <lineage>
        <taxon>Bacteria</taxon>
        <taxon>Pseudomonadati</taxon>
        <taxon>Pseudomonadota</taxon>
        <taxon>Betaproteobacteria</taxon>
        <taxon>Rhodocyclales</taxon>
        <taxon>Zoogloeaceae</taxon>
        <taxon>Uliginosibacterium</taxon>
    </lineage>
</organism>
<dbReference type="EMBL" id="JBEWLZ010000010">
    <property type="protein sequence ID" value="MET1491188.1"/>
    <property type="molecule type" value="Genomic_DNA"/>
</dbReference>
<dbReference type="Proteomes" id="UP001548590">
    <property type="component" value="Unassembled WGS sequence"/>
</dbReference>
<evidence type="ECO:0000256" key="1">
    <source>
        <dbReference type="SAM" id="Phobius"/>
    </source>
</evidence>
<feature type="transmembrane region" description="Helical" evidence="1">
    <location>
        <begin position="186"/>
        <end position="211"/>
    </location>
</feature>
<evidence type="ECO:0000313" key="2">
    <source>
        <dbReference type="EMBL" id="MET1491188.1"/>
    </source>
</evidence>
<keyword evidence="1" id="KW-0812">Transmembrane</keyword>
<proteinExistence type="predicted"/>
<accession>A0ABV2CTF7</accession>
<keyword evidence="1" id="KW-1133">Transmembrane helix</keyword>
<evidence type="ECO:0000313" key="3">
    <source>
        <dbReference type="Proteomes" id="UP001548590"/>
    </source>
</evidence>
<keyword evidence="1" id="KW-0472">Membrane</keyword>
<reference evidence="2 3" key="1">
    <citation type="submission" date="2024-07" db="EMBL/GenBank/DDBJ databases">
        <title>Uliginosibacterium paludis KCTC:42655.</title>
        <authorList>
            <person name="Kim M.K."/>
        </authorList>
    </citation>
    <scope>NUCLEOTIDE SEQUENCE [LARGE SCALE GENOMIC DNA]</scope>
    <source>
        <strain evidence="2 3">KCTC 42655</strain>
    </source>
</reference>
<name>A0ABV2CTF7_9RHOO</name>
<comment type="caution">
    <text evidence="2">The sequence shown here is derived from an EMBL/GenBank/DDBJ whole genome shotgun (WGS) entry which is preliminary data.</text>
</comment>